<name>A0A0S4L310_9BACT</name>
<evidence type="ECO:0000313" key="2">
    <source>
        <dbReference type="Proteomes" id="UP000198736"/>
    </source>
</evidence>
<keyword evidence="2" id="KW-1185">Reference proteome</keyword>
<dbReference type="STRING" id="1742973.COMA2_10351"/>
<gene>
    <name evidence="1" type="ORF">COMA2_10351</name>
</gene>
<reference evidence="2" key="1">
    <citation type="submission" date="2015-10" db="EMBL/GenBank/DDBJ databases">
        <authorList>
            <person name="Luecker S."/>
            <person name="Luecker S."/>
        </authorList>
    </citation>
    <scope>NUCLEOTIDE SEQUENCE [LARGE SCALE GENOMIC DNA]</scope>
</reference>
<proteinExistence type="predicted"/>
<sequence length="87" mass="9812">MPRDIRDPLNRHRRHEVCEMRHSHLAPPDPMRLTMSKKLRRLGNQTRGKDGSARDGTADVAVNVIASPYKSPVLLSMLRNGTCPVTQ</sequence>
<organism evidence="1 2">
    <name type="scientific">Candidatus Nitrospira nitrificans</name>
    <dbReference type="NCBI Taxonomy" id="1742973"/>
    <lineage>
        <taxon>Bacteria</taxon>
        <taxon>Pseudomonadati</taxon>
        <taxon>Nitrospirota</taxon>
        <taxon>Nitrospiria</taxon>
        <taxon>Nitrospirales</taxon>
        <taxon>Nitrospiraceae</taxon>
        <taxon>Nitrospira</taxon>
    </lineage>
</organism>
<dbReference type="AlphaFoldDB" id="A0A0S4L310"/>
<dbReference type="EMBL" id="CZPZ01000001">
    <property type="protein sequence ID" value="CUS31893.1"/>
    <property type="molecule type" value="Genomic_DNA"/>
</dbReference>
<dbReference type="Proteomes" id="UP000198736">
    <property type="component" value="Unassembled WGS sequence"/>
</dbReference>
<accession>A0A0S4L310</accession>
<evidence type="ECO:0000313" key="1">
    <source>
        <dbReference type="EMBL" id="CUS31893.1"/>
    </source>
</evidence>
<protein>
    <submittedName>
        <fullName evidence="1">Uncharacterized protein</fullName>
    </submittedName>
</protein>